<comment type="caution">
    <text evidence="1">The sequence shown here is derived from an EMBL/GenBank/DDBJ whole genome shotgun (WGS) entry which is preliminary data.</text>
</comment>
<dbReference type="Proteomes" id="UP001199916">
    <property type="component" value="Unassembled WGS sequence"/>
</dbReference>
<evidence type="ECO:0000313" key="1">
    <source>
        <dbReference type="EMBL" id="MCE5173639.1"/>
    </source>
</evidence>
<protein>
    <submittedName>
        <fullName evidence="1">Uncharacterized protein</fullName>
    </submittedName>
</protein>
<accession>A0ABS8YR30</accession>
<evidence type="ECO:0000313" key="2">
    <source>
        <dbReference type="Proteomes" id="UP001199916"/>
    </source>
</evidence>
<dbReference type="EMBL" id="JAJNBZ010000064">
    <property type="protein sequence ID" value="MCE5173639.1"/>
    <property type="molecule type" value="Genomic_DNA"/>
</dbReference>
<organism evidence="1 2">
    <name type="scientific">Paenibacillus profundus</name>
    <dbReference type="NCBI Taxonomy" id="1173085"/>
    <lineage>
        <taxon>Bacteria</taxon>
        <taxon>Bacillati</taxon>
        <taxon>Bacillota</taxon>
        <taxon>Bacilli</taxon>
        <taxon>Bacillales</taxon>
        <taxon>Paenibacillaceae</taxon>
        <taxon>Paenibacillus</taxon>
    </lineage>
</organism>
<reference evidence="1 2" key="1">
    <citation type="submission" date="2021-11" db="EMBL/GenBank/DDBJ databases">
        <title>Draft genome sequence of Paenibacillus profundus YoMME, a new Gram-positive bacteria with exoelectrogenic properties.</title>
        <authorList>
            <person name="Hubenova Y."/>
            <person name="Hubenova E."/>
            <person name="Manasiev Y."/>
            <person name="Peykov S."/>
            <person name="Mitov M."/>
        </authorList>
    </citation>
    <scope>NUCLEOTIDE SEQUENCE [LARGE SCALE GENOMIC DNA]</scope>
    <source>
        <strain evidence="1 2">YoMME</strain>
    </source>
</reference>
<sequence length="65" mass="7095">MNGYYVYPGQFSFRLADDVYTGSSGIILALMGVVKDNPLLPLINTDESLERTKAKVLVGVTSEQV</sequence>
<gene>
    <name evidence="1" type="ORF">LQV63_30900</name>
</gene>
<proteinExistence type="predicted"/>
<name>A0ABS8YR30_9BACL</name>
<keyword evidence="2" id="KW-1185">Reference proteome</keyword>